<dbReference type="AlphaFoldDB" id="G3B314"/>
<dbReference type="KEGG" id="cten:18245735"/>
<dbReference type="InterPro" id="IPR002110">
    <property type="entry name" value="Ankyrin_rpt"/>
</dbReference>
<name>G3B314_CANTC</name>
<feature type="domain" description="BTB" evidence="4">
    <location>
        <begin position="282"/>
        <end position="377"/>
    </location>
</feature>
<dbReference type="SMART" id="SM00248">
    <property type="entry name" value="ANK"/>
    <property type="match status" value="2"/>
</dbReference>
<dbReference type="HOGENOM" id="CLU_022885_2_0_1"/>
<evidence type="ECO:0000256" key="1">
    <source>
        <dbReference type="ARBA" id="ARBA00022737"/>
    </source>
</evidence>
<accession>G3B314</accession>
<feature type="repeat" description="ANK" evidence="3">
    <location>
        <begin position="36"/>
        <end position="61"/>
    </location>
</feature>
<dbReference type="Proteomes" id="UP000000707">
    <property type="component" value="Unassembled WGS sequence"/>
</dbReference>
<evidence type="ECO:0000259" key="4">
    <source>
        <dbReference type="PROSITE" id="PS50097"/>
    </source>
</evidence>
<protein>
    <recommendedName>
        <fullName evidence="4">BTB domain-containing protein</fullName>
    </recommendedName>
</protein>
<keyword evidence="1" id="KW-0677">Repeat</keyword>
<dbReference type="OrthoDB" id="684045at2759"/>
<dbReference type="PROSITE" id="PS50297">
    <property type="entry name" value="ANK_REP_REGION"/>
    <property type="match status" value="1"/>
</dbReference>
<keyword evidence="6" id="KW-1185">Reference proteome</keyword>
<organism evidence="6">
    <name type="scientific">Candida tenuis (strain ATCC 10573 / BCRC 21748 / CBS 615 / JCM 9827 / NBRC 10315 / NRRL Y-1498 / VKM Y-70)</name>
    <name type="common">Yeast</name>
    <name type="synonym">Yamadazyma tenuis</name>
    <dbReference type="NCBI Taxonomy" id="590646"/>
    <lineage>
        <taxon>Eukaryota</taxon>
        <taxon>Fungi</taxon>
        <taxon>Dikarya</taxon>
        <taxon>Ascomycota</taxon>
        <taxon>Saccharomycotina</taxon>
        <taxon>Pichiomycetes</taxon>
        <taxon>Debaryomycetaceae</taxon>
        <taxon>Yamadazyma</taxon>
    </lineage>
</organism>
<evidence type="ECO:0000256" key="2">
    <source>
        <dbReference type="ARBA" id="ARBA00023043"/>
    </source>
</evidence>
<evidence type="ECO:0000256" key="3">
    <source>
        <dbReference type="PROSITE-ProRule" id="PRU00023"/>
    </source>
</evidence>
<feature type="domain" description="BTB" evidence="4">
    <location>
        <begin position="117"/>
        <end position="173"/>
    </location>
</feature>
<dbReference type="Pfam" id="PF00651">
    <property type="entry name" value="BTB"/>
    <property type="match status" value="1"/>
</dbReference>
<evidence type="ECO:0000313" key="6">
    <source>
        <dbReference type="Proteomes" id="UP000000707"/>
    </source>
</evidence>
<dbReference type="SUPFAM" id="SSF54695">
    <property type="entry name" value="POZ domain"/>
    <property type="match status" value="2"/>
</dbReference>
<sequence>MDTFTNLLYACRTGDLETVAILLDTPNLNVNKTDEWDYSPLILASICGHYEVVELLLQRGAICDRDSFEGERCIYGALNYKIRDLLLSYDFSKKVDINQPFASHITGIFTNNKFINKDLVIRCADKTYFVNRFLLAARSPKMMYQLNNEWHDQSETQSDYDSKSFDILLDYIYLRTDRLTLERIKGAADIAQYFELTDLEAAVSRVVDTWDEKSKSKAIHDNSFMLIEKSRVDMSNFLEKVIDSRVSVPLEFDEDVDYEDIEPLNYLTNNLKSQLFISDCIPDIILSIVDISSESIVYYPCHKSMLIRSEYFETMFNSEIFAGQNKVPIKEYDGFDILDRTIFKASELPVISVTCTDSRVAELVLSYLYHDNVDYIPLSLTVDLLYLSDELLVERLKSLCAVNITSKFKDFSFGEMTELKETTGYDVFELVRISWATRCDKLEHFTSKLIATNLETIFHNPELSSKLHDLIEESAGRIEHRQATDTIELVDDIRYYLSKKYGVSTALLEDFVPIGPSFTGVFAEDTKLRKDSLLMYSRDLEMIDTMLETLDLDA</sequence>
<dbReference type="Gene3D" id="3.30.710.10">
    <property type="entry name" value="Potassium Channel Kv1.1, Chain A"/>
    <property type="match status" value="2"/>
</dbReference>
<dbReference type="Pfam" id="PF12796">
    <property type="entry name" value="Ank_2"/>
    <property type="match status" value="1"/>
</dbReference>
<dbReference type="SUPFAM" id="SSF48403">
    <property type="entry name" value="Ankyrin repeat"/>
    <property type="match status" value="1"/>
</dbReference>
<dbReference type="STRING" id="590646.G3B314"/>
<dbReference type="GO" id="GO:0000151">
    <property type="term" value="C:ubiquitin ligase complex"/>
    <property type="evidence" value="ECO:0007669"/>
    <property type="project" value="TreeGrafter"/>
</dbReference>
<dbReference type="PANTHER" id="PTHR46231:SF1">
    <property type="entry name" value="ANKYRIN REPEAT AND BTB_POZ DOMAIN-CONTAINING PROTEIN 1"/>
    <property type="match status" value="1"/>
</dbReference>
<dbReference type="Gene3D" id="1.25.40.20">
    <property type="entry name" value="Ankyrin repeat-containing domain"/>
    <property type="match status" value="1"/>
</dbReference>
<dbReference type="PANTHER" id="PTHR46231">
    <property type="entry name" value="ANKYRIN REPEAT AND BTB/POZ DOMAIN-CONTAINING PROTEIN 1"/>
    <property type="match status" value="1"/>
</dbReference>
<dbReference type="RefSeq" id="XP_006686369.1">
    <property type="nucleotide sequence ID" value="XM_006686306.1"/>
</dbReference>
<dbReference type="eggNOG" id="KOG0511">
    <property type="taxonomic scope" value="Eukaryota"/>
</dbReference>
<keyword evidence="2 3" id="KW-0040">ANK repeat</keyword>
<dbReference type="PROSITE" id="PS50088">
    <property type="entry name" value="ANK_REPEAT"/>
    <property type="match status" value="1"/>
</dbReference>
<dbReference type="GO" id="GO:0005737">
    <property type="term" value="C:cytoplasm"/>
    <property type="evidence" value="ECO:0007669"/>
    <property type="project" value="TreeGrafter"/>
</dbReference>
<dbReference type="InterPro" id="IPR011333">
    <property type="entry name" value="SKP1/BTB/POZ_sf"/>
</dbReference>
<dbReference type="SMART" id="SM00225">
    <property type="entry name" value="BTB"/>
    <property type="match status" value="2"/>
</dbReference>
<reference evidence="5 6" key="1">
    <citation type="journal article" date="2011" name="Proc. Natl. Acad. Sci. U.S.A.">
        <title>Comparative genomics of xylose-fermenting fungi for enhanced biofuel production.</title>
        <authorList>
            <person name="Wohlbach D.J."/>
            <person name="Kuo A."/>
            <person name="Sato T.K."/>
            <person name="Potts K.M."/>
            <person name="Salamov A.A."/>
            <person name="LaButti K.M."/>
            <person name="Sun H."/>
            <person name="Clum A."/>
            <person name="Pangilinan J.L."/>
            <person name="Lindquist E.A."/>
            <person name="Lucas S."/>
            <person name="Lapidus A."/>
            <person name="Jin M."/>
            <person name="Gunawan C."/>
            <person name="Balan V."/>
            <person name="Dale B.E."/>
            <person name="Jeffries T.W."/>
            <person name="Zinkel R."/>
            <person name="Barry K.W."/>
            <person name="Grigoriev I.V."/>
            <person name="Gasch A.P."/>
        </authorList>
    </citation>
    <scope>NUCLEOTIDE SEQUENCE [LARGE SCALE GENOMIC DNA]</scope>
    <source>
        <strain evidence="6">ATCC 10573 / BCRC 21748 / CBS 615 / JCM 9827 / NBRC 10315 / NRRL Y-1498 / VKM Y-70</strain>
    </source>
</reference>
<dbReference type="GeneID" id="18245735"/>
<dbReference type="CDD" id="cd18186">
    <property type="entry name" value="BTB_POZ_ZBTB_KLHL-like"/>
    <property type="match status" value="1"/>
</dbReference>
<dbReference type="InterPro" id="IPR036770">
    <property type="entry name" value="Ankyrin_rpt-contain_sf"/>
</dbReference>
<dbReference type="EMBL" id="GL996521">
    <property type="protein sequence ID" value="EGV64055.1"/>
    <property type="molecule type" value="Genomic_DNA"/>
</dbReference>
<evidence type="ECO:0000313" key="5">
    <source>
        <dbReference type="EMBL" id="EGV64055.1"/>
    </source>
</evidence>
<dbReference type="PROSITE" id="PS50097">
    <property type="entry name" value="BTB"/>
    <property type="match status" value="2"/>
</dbReference>
<dbReference type="InterPro" id="IPR044515">
    <property type="entry name" value="ABTB1"/>
</dbReference>
<dbReference type="InterPro" id="IPR000210">
    <property type="entry name" value="BTB/POZ_dom"/>
</dbReference>
<gene>
    <name evidence="5" type="ORF">CANTEDRAFT_104615</name>
</gene>
<proteinExistence type="predicted"/>